<name>A0A422Q426_9TRYP</name>
<dbReference type="AlphaFoldDB" id="A0A422Q426"/>
<dbReference type="EMBL" id="MKKU01000095">
    <property type="protein sequence ID" value="RNF24706.1"/>
    <property type="molecule type" value="Genomic_DNA"/>
</dbReference>
<proteinExistence type="predicted"/>
<evidence type="ECO:0000256" key="1">
    <source>
        <dbReference type="SAM" id="MobiDB-lite"/>
    </source>
</evidence>
<comment type="caution">
    <text evidence="2">The sequence shown here is derived from an EMBL/GenBank/DDBJ whole genome shotgun (WGS) entry which is preliminary data.</text>
</comment>
<evidence type="ECO:0000313" key="3">
    <source>
        <dbReference type="Proteomes" id="UP000284403"/>
    </source>
</evidence>
<protein>
    <submittedName>
        <fullName evidence="2">Uncharacterized protein</fullName>
    </submittedName>
</protein>
<dbReference type="RefSeq" id="XP_029230553.1">
    <property type="nucleotide sequence ID" value="XM_029369313.1"/>
</dbReference>
<keyword evidence="3" id="KW-1185">Reference proteome</keyword>
<feature type="compositionally biased region" description="Basic and acidic residues" evidence="1">
    <location>
        <begin position="169"/>
        <end position="181"/>
    </location>
</feature>
<dbReference type="GeneID" id="40315997"/>
<organism evidence="2 3">
    <name type="scientific">Trypanosoma conorhini</name>
    <dbReference type="NCBI Taxonomy" id="83891"/>
    <lineage>
        <taxon>Eukaryota</taxon>
        <taxon>Discoba</taxon>
        <taxon>Euglenozoa</taxon>
        <taxon>Kinetoplastea</taxon>
        <taxon>Metakinetoplastina</taxon>
        <taxon>Trypanosomatida</taxon>
        <taxon>Trypanosomatidae</taxon>
        <taxon>Trypanosoma</taxon>
    </lineage>
</organism>
<accession>A0A422Q426</accession>
<sequence>MRVILQNRHTGHDRLRRSHLLHRDLTSLGPLLPSSDCMELCDCGFAKQLGRGSVELGLAAYGTTCFCYYLPEAFKRGLLKITNAKSGVRASFAMRSLHCVDPFMRSRYCGSSKTKNYHVTPMAHGWPTSIWGIGLAVLVGTSGQHYKRPNGIRSVSWSIRHTASPSAHGGRDAARGCECRH</sequence>
<feature type="region of interest" description="Disordered" evidence="1">
    <location>
        <begin position="162"/>
        <end position="181"/>
    </location>
</feature>
<reference evidence="2 3" key="1">
    <citation type="journal article" date="2018" name="BMC Genomics">
        <title>Genomic comparison of Trypanosoma conorhini and Trypanosoma rangeli to Trypanosoma cruzi strains of high and low virulence.</title>
        <authorList>
            <person name="Bradwell K.R."/>
            <person name="Koparde V.N."/>
            <person name="Matveyev A.V."/>
            <person name="Serrano M.G."/>
            <person name="Alves J.M."/>
            <person name="Parikh H."/>
            <person name="Huang B."/>
            <person name="Lee V."/>
            <person name="Espinosa-Alvarez O."/>
            <person name="Ortiz P.A."/>
            <person name="Costa-Martins A.G."/>
            <person name="Teixeira M.M."/>
            <person name="Buck G.A."/>
        </authorList>
    </citation>
    <scope>NUCLEOTIDE SEQUENCE [LARGE SCALE GENOMIC DNA]</scope>
    <source>
        <strain evidence="2 3">025E</strain>
    </source>
</reference>
<evidence type="ECO:0000313" key="2">
    <source>
        <dbReference type="EMBL" id="RNF24706.1"/>
    </source>
</evidence>
<gene>
    <name evidence="2" type="ORF">Tco025E_02386</name>
</gene>
<dbReference type="Proteomes" id="UP000284403">
    <property type="component" value="Unassembled WGS sequence"/>
</dbReference>